<comment type="similarity">
    <text evidence="2">Belongs to the nitronate monooxygenase family. NMO class I subfamily.</text>
</comment>
<evidence type="ECO:0000256" key="10">
    <source>
        <dbReference type="ARBA" id="ARBA00049401"/>
    </source>
</evidence>
<accession>A0A0H2MEY4</accession>
<dbReference type="PANTHER" id="PTHR42747:SF3">
    <property type="entry name" value="NITRONATE MONOOXYGENASE-RELATED"/>
    <property type="match status" value="1"/>
</dbReference>
<organism evidence="12 13">
    <name type="scientific">Kiloniella spongiae</name>
    <dbReference type="NCBI Taxonomy" id="1489064"/>
    <lineage>
        <taxon>Bacteria</taxon>
        <taxon>Pseudomonadati</taxon>
        <taxon>Pseudomonadota</taxon>
        <taxon>Alphaproteobacteria</taxon>
        <taxon>Rhodospirillales</taxon>
        <taxon>Kiloniellaceae</taxon>
        <taxon>Kiloniella</taxon>
    </lineage>
</organism>
<comment type="caution">
    <text evidence="12">The sequence shown here is derived from an EMBL/GenBank/DDBJ whole genome shotgun (WGS) entry which is preliminary data.</text>
</comment>
<dbReference type="OrthoDB" id="9778912at2"/>
<dbReference type="SUPFAM" id="SSF51412">
    <property type="entry name" value="Inosine monophosphate dehydrogenase (IMPDH)"/>
    <property type="match status" value="1"/>
</dbReference>
<evidence type="ECO:0000256" key="8">
    <source>
        <dbReference type="ARBA" id="ARBA00023033"/>
    </source>
</evidence>
<evidence type="ECO:0000256" key="4">
    <source>
        <dbReference type="ARBA" id="ARBA00022630"/>
    </source>
</evidence>
<evidence type="ECO:0000256" key="1">
    <source>
        <dbReference type="ARBA" id="ARBA00001917"/>
    </source>
</evidence>
<keyword evidence="3" id="KW-0216">Detoxification</keyword>
<evidence type="ECO:0000313" key="13">
    <source>
        <dbReference type="Proteomes" id="UP000035444"/>
    </source>
</evidence>
<sequence>MALPNKIASLFDIELPIIQAPMAGSSGIEMALSVSKIGGLGSLACATMDVEQLETHLLEMKGKTTKPFNVNFFAHEEFNVDHEHNDKWLSLLKPYYNELHQEAPQELTAGFIKSFDEDRCSVLEKICPRVVSFHFGLPHQRLIKRLKDAGMKIISTATTVEEACWLESRGCDAIIAQGYEAGGHRGMFLSKNTHTQIGTMSLVPQIVDAVDIPVIAAGGIADPRGVAAAFILGASAVQVGTAYLHTKESTISPIYRASLKSATAHDTCLSNVFSGRPTRCRMNRFIREHGPISDKSPQFPLGFSAMSALRIEGEQQGKRDFSPHYCGQSVAMKSSESATQLTRDLALKARSLLKGFATDHD</sequence>
<evidence type="ECO:0000256" key="11">
    <source>
        <dbReference type="ARBA" id="ARBA00067136"/>
    </source>
</evidence>
<dbReference type="STRING" id="1489064.WH96_09920"/>
<evidence type="ECO:0000256" key="9">
    <source>
        <dbReference type="ARBA" id="ARBA00031155"/>
    </source>
</evidence>
<dbReference type="InterPro" id="IPR004136">
    <property type="entry name" value="NMO"/>
</dbReference>
<evidence type="ECO:0000256" key="7">
    <source>
        <dbReference type="ARBA" id="ARBA00023002"/>
    </source>
</evidence>
<dbReference type="PANTHER" id="PTHR42747">
    <property type="entry name" value="NITRONATE MONOOXYGENASE-RELATED"/>
    <property type="match status" value="1"/>
</dbReference>
<dbReference type="InterPro" id="IPR013785">
    <property type="entry name" value="Aldolase_TIM"/>
</dbReference>
<keyword evidence="7" id="KW-0560">Oxidoreductase</keyword>
<dbReference type="FunFam" id="3.20.20.70:FF:000154">
    <property type="entry name" value="Probable nitronate monooxygenase"/>
    <property type="match status" value="1"/>
</dbReference>
<dbReference type="Proteomes" id="UP000035444">
    <property type="component" value="Unassembled WGS sequence"/>
</dbReference>
<evidence type="ECO:0000256" key="6">
    <source>
        <dbReference type="ARBA" id="ARBA00022741"/>
    </source>
</evidence>
<name>A0A0H2MEY4_9PROT</name>
<reference evidence="12 13" key="1">
    <citation type="submission" date="2015-03" db="EMBL/GenBank/DDBJ databases">
        <title>Genome Sequence of Kiloniella spongiae MEBiC09566, isolated from a marine sponge.</title>
        <authorList>
            <person name="Shao Z."/>
            <person name="Wang L."/>
            <person name="Li X."/>
        </authorList>
    </citation>
    <scope>NUCLEOTIDE SEQUENCE [LARGE SCALE GENOMIC DNA]</scope>
    <source>
        <strain evidence="12 13">MEBiC09566</strain>
    </source>
</reference>
<dbReference type="EMBL" id="LAQL01000006">
    <property type="protein sequence ID" value="KLN60786.1"/>
    <property type="molecule type" value="Genomic_DNA"/>
</dbReference>
<dbReference type="Gene3D" id="3.20.20.70">
    <property type="entry name" value="Aldolase class I"/>
    <property type="match status" value="1"/>
</dbReference>
<dbReference type="GO" id="GO:0009636">
    <property type="term" value="P:response to toxic substance"/>
    <property type="evidence" value="ECO:0007669"/>
    <property type="project" value="UniProtKB-KW"/>
</dbReference>
<keyword evidence="13" id="KW-1185">Reference proteome</keyword>
<dbReference type="RefSeq" id="WP_047764000.1">
    <property type="nucleotide sequence ID" value="NZ_LAQL01000006.1"/>
</dbReference>
<dbReference type="Pfam" id="PF03060">
    <property type="entry name" value="NMO"/>
    <property type="match status" value="1"/>
</dbReference>
<dbReference type="CDD" id="cd04730">
    <property type="entry name" value="NPD_like"/>
    <property type="match status" value="1"/>
</dbReference>
<evidence type="ECO:0000313" key="12">
    <source>
        <dbReference type="EMBL" id="KLN60786.1"/>
    </source>
</evidence>
<evidence type="ECO:0000256" key="5">
    <source>
        <dbReference type="ARBA" id="ARBA00022643"/>
    </source>
</evidence>
<proteinExistence type="inferred from homology"/>
<dbReference type="GO" id="GO:0000166">
    <property type="term" value="F:nucleotide binding"/>
    <property type="evidence" value="ECO:0007669"/>
    <property type="project" value="UniProtKB-KW"/>
</dbReference>
<comment type="cofactor">
    <cofactor evidence="1">
        <name>FMN</name>
        <dbReference type="ChEBI" id="CHEBI:58210"/>
    </cofactor>
</comment>
<comment type="catalytic activity">
    <reaction evidence="10">
        <text>3 propionate 3-nitronate + 3 O2 + H2O = 3 3-oxopropanoate + 2 nitrate + nitrite + H2O2 + 3 H(+)</text>
        <dbReference type="Rhea" id="RHEA:57332"/>
        <dbReference type="ChEBI" id="CHEBI:15377"/>
        <dbReference type="ChEBI" id="CHEBI:15378"/>
        <dbReference type="ChEBI" id="CHEBI:15379"/>
        <dbReference type="ChEBI" id="CHEBI:16240"/>
        <dbReference type="ChEBI" id="CHEBI:16301"/>
        <dbReference type="ChEBI" id="CHEBI:17632"/>
        <dbReference type="ChEBI" id="CHEBI:33190"/>
        <dbReference type="ChEBI" id="CHEBI:136067"/>
    </reaction>
</comment>
<gene>
    <name evidence="12" type="ORF">WH96_09920</name>
</gene>
<evidence type="ECO:0000256" key="2">
    <source>
        <dbReference type="ARBA" id="ARBA00009881"/>
    </source>
</evidence>
<protein>
    <recommendedName>
        <fullName evidence="11">Nitronate monooxygenase</fullName>
    </recommendedName>
    <alternativeName>
        <fullName evidence="9">Propionate 3-nitronate monooxygenase</fullName>
    </alternativeName>
</protein>
<dbReference type="AlphaFoldDB" id="A0A0H2MEY4"/>
<keyword evidence="8" id="KW-0503">Monooxygenase</keyword>
<keyword evidence="4" id="KW-0285">Flavoprotein</keyword>
<dbReference type="GO" id="GO:0018580">
    <property type="term" value="F:nitronate monooxygenase activity"/>
    <property type="evidence" value="ECO:0007669"/>
    <property type="project" value="InterPro"/>
</dbReference>
<dbReference type="PATRIC" id="fig|1489064.4.peg.3276"/>
<keyword evidence="6" id="KW-0547">Nucleotide-binding</keyword>
<keyword evidence="5" id="KW-0288">FMN</keyword>
<evidence type="ECO:0000256" key="3">
    <source>
        <dbReference type="ARBA" id="ARBA00022575"/>
    </source>
</evidence>